<dbReference type="GO" id="GO:0004764">
    <property type="term" value="F:shikimate 3-dehydrogenase (NADP+) activity"/>
    <property type="evidence" value="ECO:0007669"/>
    <property type="project" value="UniProtKB-EC"/>
</dbReference>
<dbReference type="OrthoDB" id="9792692at2"/>
<dbReference type="GO" id="GO:0005829">
    <property type="term" value="C:cytosol"/>
    <property type="evidence" value="ECO:0007669"/>
    <property type="project" value="TreeGrafter"/>
</dbReference>
<comment type="pathway">
    <text evidence="1">Metabolic intermediate biosynthesis; chorismate biosynthesis; chorismate from D-erythrose 4-phosphate and phosphoenolpyruvate: step 4/7.</text>
</comment>
<dbReference type="SUPFAM" id="SSF51735">
    <property type="entry name" value="NAD(P)-binding Rossmann-fold domains"/>
    <property type="match status" value="1"/>
</dbReference>
<keyword evidence="3" id="KW-0057">Aromatic amino acid biosynthesis</keyword>
<accession>A0A0C1F1W2</accession>
<dbReference type="InterPro" id="IPR046346">
    <property type="entry name" value="Aminoacid_DH-like_N_sf"/>
</dbReference>
<dbReference type="GO" id="GO:0050661">
    <property type="term" value="F:NADP binding"/>
    <property type="evidence" value="ECO:0007669"/>
    <property type="project" value="TreeGrafter"/>
</dbReference>
<dbReference type="Gene3D" id="3.40.50.10860">
    <property type="entry name" value="Leucine Dehydrogenase, chain A, domain 1"/>
    <property type="match status" value="1"/>
</dbReference>
<dbReference type="GO" id="GO:0009073">
    <property type="term" value="P:aromatic amino acid family biosynthetic process"/>
    <property type="evidence" value="ECO:0007669"/>
    <property type="project" value="UniProtKB-KW"/>
</dbReference>
<evidence type="ECO:0000256" key="1">
    <source>
        <dbReference type="ARBA" id="ARBA00004871"/>
    </source>
</evidence>
<keyword evidence="3" id="KW-0028">Amino-acid biosynthesis</keyword>
<dbReference type="GO" id="GO:0009423">
    <property type="term" value="P:chorismate biosynthetic process"/>
    <property type="evidence" value="ECO:0007669"/>
    <property type="project" value="TreeGrafter"/>
</dbReference>
<dbReference type="SUPFAM" id="SSF53223">
    <property type="entry name" value="Aminoacid dehydrogenase-like, N-terminal domain"/>
    <property type="match status" value="1"/>
</dbReference>
<dbReference type="EC" id="1.1.1.25" evidence="5"/>
<sequence>MNDQKKLGIIGRNISYSFSKKYFEDKFQRLMLNNYSYDVFDLKDISEVEEIFKSPHLIGLNVTIPYKEKILPYLDELSDEAAEIGAVNCILIKDNIKKGFNTDVFGFEKTLLIHRKKFHDSALILGNGGAAKAVQYVLKKYNIPFQTVSRNTELNFENITKEIVAENPLIIQCTPVGTFPNVEDRLDFPFEGMTEKHLIIDLIYNPNYTSFIKKASEKGAKTANGYYMLEQQAEKNWEIWNFQKK</sequence>
<dbReference type="PANTHER" id="PTHR21089:SF1">
    <property type="entry name" value="BIFUNCTIONAL 3-DEHYDROQUINATE DEHYDRATASE_SHIKIMATE DEHYDROGENASE, CHLOROPLASTIC"/>
    <property type="match status" value="1"/>
</dbReference>
<dbReference type="RefSeq" id="WP_039354814.1">
    <property type="nucleotide sequence ID" value="NZ_FOLA01000018.1"/>
</dbReference>
<dbReference type="STRING" id="266749.SAMN05421876_11833"/>
<evidence type="ECO:0000256" key="3">
    <source>
        <dbReference type="ARBA" id="ARBA00023141"/>
    </source>
</evidence>
<keyword evidence="6" id="KW-1185">Reference proteome</keyword>
<proteinExistence type="predicted"/>
<dbReference type="InterPro" id="IPR036291">
    <property type="entry name" value="NAD(P)-bd_dom_sf"/>
</dbReference>
<evidence type="ECO:0000313" key="6">
    <source>
        <dbReference type="Proteomes" id="UP000031473"/>
    </source>
</evidence>
<dbReference type="Gene3D" id="3.40.50.720">
    <property type="entry name" value="NAD(P)-binding Rossmann-like Domain"/>
    <property type="match status" value="1"/>
</dbReference>
<dbReference type="AlphaFoldDB" id="A0A0C1F1W2"/>
<dbReference type="InterPro" id="IPR013708">
    <property type="entry name" value="Shikimate_DH-bd_N"/>
</dbReference>
<comment type="caution">
    <text evidence="5">The sequence shown here is derived from an EMBL/GenBank/DDBJ whole genome shotgun (WGS) entry which is preliminary data.</text>
</comment>
<dbReference type="Pfam" id="PF08501">
    <property type="entry name" value="Shikimate_dh_N"/>
    <property type="match status" value="1"/>
</dbReference>
<dbReference type="InterPro" id="IPR022893">
    <property type="entry name" value="Shikimate_DH_fam"/>
</dbReference>
<dbReference type="GO" id="GO:0019632">
    <property type="term" value="P:shikimate metabolic process"/>
    <property type="evidence" value="ECO:0007669"/>
    <property type="project" value="TreeGrafter"/>
</dbReference>
<name>A0A0C1F1W2_9FLAO</name>
<dbReference type="Proteomes" id="UP000031473">
    <property type="component" value="Unassembled WGS sequence"/>
</dbReference>
<reference evidence="5 6" key="1">
    <citation type="submission" date="2014-10" db="EMBL/GenBank/DDBJ databases">
        <title>Kaistella jeonii genome.</title>
        <authorList>
            <person name="Clayton J.T."/>
            <person name="Newman J.D."/>
        </authorList>
    </citation>
    <scope>NUCLEOTIDE SEQUENCE [LARGE SCALE GENOMIC DNA]</scope>
    <source>
        <strain evidence="5 6">DSM 17048</strain>
    </source>
</reference>
<dbReference type="CDD" id="cd01065">
    <property type="entry name" value="NAD_bind_Shikimate_DH"/>
    <property type="match status" value="1"/>
</dbReference>
<evidence type="ECO:0000313" key="5">
    <source>
        <dbReference type="EMBL" id="KIA85953.1"/>
    </source>
</evidence>
<feature type="domain" description="Shikimate dehydrogenase substrate binding N-terminal" evidence="4">
    <location>
        <begin position="9"/>
        <end position="90"/>
    </location>
</feature>
<organism evidence="5 6">
    <name type="scientific">Kaistella jeonii</name>
    <dbReference type="NCBI Taxonomy" id="266749"/>
    <lineage>
        <taxon>Bacteria</taxon>
        <taxon>Pseudomonadati</taxon>
        <taxon>Bacteroidota</taxon>
        <taxon>Flavobacteriia</taxon>
        <taxon>Flavobacteriales</taxon>
        <taxon>Weeksellaceae</taxon>
        <taxon>Chryseobacterium group</taxon>
        <taxon>Kaistella</taxon>
    </lineage>
</organism>
<evidence type="ECO:0000256" key="2">
    <source>
        <dbReference type="ARBA" id="ARBA00023002"/>
    </source>
</evidence>
<keyword evidence="2 5" id="KW-0560">Oxidoreductase</keyword>
<dbReference type="EMBL" id="JSYL01000017">
    <property type="protein sequence ID" value="KIA85953.1"/>
    <property type="molecule type" value="Genomic_DNA"/>
</dbReference>
<protein>
    <submittedName>
        <fullName evidence="5">Shikimate dehydrogenase</fullName>
        <ecNumber evidence="5">1.1.1.25</ecNumber>
    </submittedName>
</protein>
<dbReference type="PANTHER" id="PTHR21089">
    <property type="entry name" value="SHIKIMATE DEHYDROGENASE"/>
    <property type="match status" value="1"/>
</dbReference>
<evidence type="ECO:0000259" key="4">
    <source>
        <dbReference type="Pfam" id="PF08501"/>
    </source>
</evidence>
<gene>
    <name evidence="5" type="primary">aroE</name>
    <name evidence="5" type="ORF">OA86_14525</name>
</gene>